<dbReference type="AlphaFoldDB" id="A0A840CBN3"/>
<dbReference type="Proteomes" id="UP000585681">
    <property type="component" value="Unassembled WGS sequence"/>
</dbReference>
<organism evidence="2 3">
    <name type="scientific">Actibacterium naphthalenivorans</name>
    <dbReference type="NCBI Taxonomy" id="1614693"/>
    <lineage>
        <taxon>Bacteria</taxon>
        <taxon>Pseudomonadati</taxon>
        <taxon>Pseudomonadota</taxon>
        <taxon>Alphaproteobacteria</taxon>
        <taxon>Rhodobacterales</taxon>
        <taxon>Roseobacteraceae</taxon>
        <taxon>Actibacterium</taxon>
    </lineage>
</organism>
<feature type="compositionally biased region" description="Basic and acidic residues" evidence="1">
    <location>
        <begin position="1"/>
        <end position="21"/>
    </location>
</feature>
<keyword evidence="3" id="KW-1185">Reference proteome</keyword>
<protein>
    <submittedName>
        <fullName evidence="2">Uncharacterized protein</fullName>
    </submittedName>
</protein>
<sequence>MTADTQNERDLDVPAVREDARSAVAQGDDISDAVRDVVLRALSRRPLERENISQVMQTVLEGAAEGAPESSVETTEALKRAVAGIDAAMMSAAEASRLAIEEAAGRADEFSETDLKQALDDLVELDKLFVDAIGDLLKSGAATSGEILKDLITHIQRTGTDTGRSVRGSLSTLNQTVSRVRRPDLSDAHKTARTGLATIASIGSGILAGLSESLAPPAKDVDTKDSAAPEKS</sequence>
<proteinExistence type="predicted"/>
<evidence type="ECO:0000313" key="2">
    <source>
        <dbReference type="EMBL" id="MBB4020759.1"/>
    </source>
</evidence>
<accession>A0A840CBN3</accession>
<feature type="region of interest" description="Disordered" evidence="1">
    <location>
        <begin position="1"/>
        <end position="24"/>
    </location>
</feature>
<dbReference type="InterPro" id="IPR046708">
    <property type="entry name" value="DUF6781"/>
</dbReference>
<evidence type="ECO:0000256" key="1">
    <source>
        <dbReference type="SAM" id="MobiDB-lite"/>
    </source>
</evidence>
<gene>
    <name evidence="2" type="ORF">GGR17_000550</name>
</gene>
<dbReference type="RefSeq" id="WP_054538188.1">
    <property type="nucleotide sequence ID" value="NZ_JACIEQ010000001.1"/>
</dbReference>
<dbReference type="EMBL" id="JACIEQ010000001">
    <property type="protein sequence ID" value="MBB4020759.1"/>
    <property type="molecule type" value="Genomic_DNA"/>
</dbReference>
<evidence type="ECO:0000313" key="3">
    <source>
        <dbReference type="Proteomes" id="UP000585681"/>
    </source>
</evidence>
<reference evidence="2" key="1">
    <citation type="submission" date="2020-08" db="EMBL/GenBank/DDBJ databases">
        <title>Genomic Encyclopedia of Type Strains, Phase IV (KMG-IV): sequencing the most valuable type-strain genomes for metagenomic binning, comparative biology and taxonomic classification.</title>
        <authorList>
            <person name="Goeker M."/>
        </authorList>
    </citation>
    <scope>NUCLEOTIDE SEQUENCE [LARGE SCALE GENOMIC DNA]</scope>
    <source>
        <strain evidence="2">DSM 105040</strain>
    </source>
</reference>
<dbReference type="Pfam" id="PF20572">
    <property type="entry name" value="DUF6781"/>
    <property type="match status" value="1"/>
</dbReference>
<comment type="caution">
    <text evidence="2">The sequence shown here is derived from an EMBL/GenBank/DDBJ whole genome shotgun (WGS) entry which is preliminary data.</text>
</comment>
<name>A0A840CBN3_9RHOB</name>